<keyword evidence="3" id="KW-1185">Reference proteome</keyword>
<comment type="caution">
    <text evidence="2">The sequence shown here is derived from an EMBL/GenBank/DDBJ whole genome shotgun (WGS) entry which is preliminary data.</text>
</comment>
<gene>
    <name evidence="2" type="ORF">HNR39_000591</name>
</gene>
<accession>A0A840RQ90</accession>
<keyword evidence="1" id="KW-0732">Signal</keyword>
<dbReference type="EMBL" id="JACHHQ010000001">
    <property type="protein sequence ID" value="MBB5198781.1"/>
    <property type="molecule type" value="Genomic_DNA"/>
</dbReference>
<feature type="signal peptide" evidence="1">
    <location>
        <begin position="1"/>
        <end position="31"/>
    </location>
</feature>
<evidence type="ECO:0000256" key="1">
    <source>
        <dbReference type="SAM" id="SignalP"/>
    </source>
</evidence>
<evidence type="ECO:0000313" key="3">
    <source>
        <dbReference type="Proteomes" id="UP000571084"/>
    </source>
</evidence>
<dbReference type="RefSeq" id="WP_245182196.1">
    <property type="nucleotide sequence ID" value="NZ_JAAOZT010000002.1"/>
</dbReference>
<protein>
    <recommendedName>
        <fullName evidence="4">Cell envelope biogenesis protein TolA</fullName>
    </recommendedName>
</protein>
<dbReference type="Proteomes" id="UP000571084">
    <property type="component" value="Unassembled WGS sequence"/>
</dbReference>
<proteinExistence type="predicted"/>
<sequence length="190" mass="20370">MFTVKGKKMKRLLKTLFFSVATFGFTTGAPAATDTAKTTYKAAEDSATATYKASRAKCDALSGNPKNVCIEEAKATEKRSKAEAEAHYKNTPKAYMGARIEAADGDYAVAKEKCNAFNGNAKDTCAKEAKAAHTKAVVDAKSNKEMNEVQTKATMDKRDADYDVAITKCDSLAGSAKDSCVATTRAKYNK</sequence>
<name>A0A840RQ90_9BURK</name>
<reference evidence="2 3" key="1">
    <citation type="submission" date="2020-08" db="EMBL/GenBank/DDBJ databases">
        <title>Genomic Encyclopedia of Type Strains, Phase IV (KMG-IV): sequencing the most valuable type-strain genomes for metagenomic binning, comparative biology and taxonomic classification.</title>
        <authorList>
            <person name="Goeker M."/>
        </authorList>
    </citation>
    <scope>NUCLEOTIDE SEQUENCE [LARGE SCALE GENOMIC DNA]</scope>
    <source>
        <strain evidence="2 3">DSM 23240</strain>
    </source>
</reference>
<evidence type="ECO:0008006" key="4">
    <source>
        <dbReference type="Google" id="ProtNLM"/>
    </source>
</evidence>
<organism evidence="2 3">
    <name type="scientific">Glaciimonas immobilis</name>
    <dbReference type="NCBI Taxonomy" id="728004"/>
    <lineage>
        <taxon>Bacteria</taxon>
        <taxon>Pseudomonadati</taxon>
        <taxon>Pseudomonadota</taxon>
        <taxon>Betaproteobacteria</taxon>
        <taxon>Burkholderiales</taxon>
        <taxon>Oxalobacteraceae</taxon>
        <taxon>Glaciimonas</taxon>
    </lineage>
</organism>
<dbReference type="AlphaFoldDB" id="A0A840RQ90"/>
<feature type="chain" id="PRO_5032985592" description="Cell envelope biogenesis protein TolA" evidence="1">
    <location>
        <begin position="32"/>
        <end position="190"/>
    </location>
</feature>
<evidence type="ECO:0000313" key="2">
    <source>
        <dbReference type="EMBL" id="MBB5198781.1"/>
    </source>
</evidence>